<proteinExistence type="predicted"/>
<gene>
    <name evidence="2" type="ORF">ACE3NQ_12085</name>
</gene>
<accession>A0ABV5B7H6</accession>
<dbReference type="Gene3D" id="2.30.30.40">
    <property type="entry name" value="SH3 Domains"/>
    <property type="match status" value="1"/>
</dbReference>
<dbReference type="EMBL" id="JBHILM010000012">
    <property type="protein sequence ID" value="MFB5681653.1"/>
    <property type="molecule type" value="Genomic_DNA"/>
</dbReference>
<dbReference type="SUPFAM" id="SSF50341">
    <property type="entry name" value="CheW-like"/>
    <property type="match status" value="1"/>
</dbReference>
<sequence>MSAFHQATYIEITLDHQKFALPIEDTREILRMQPLTALPDASFGTKGVIHLRGEIVPVVSLRDLFALADQEPDDAARIVIVPSSEGMVGLIVDEVVGVASYGEVKPVKAGWNGGGYLSSLAPTEEELVGILNLGDILKDIQF</sequence>
<comment type="caution">
    <text evidence="2">The sequence shown here is derived from an EMBL/GenBank/DDBJ whole genome shotgun (WGS) entry which is preliminary data.</text>
</comment>
<keyword evidence="3" id="KW-1185">Reference proteome</keyword>
<dbReference type="Pfam" id="PF01584">
    <property type="entry name" value="CheW"/>
    <property type="match status" value="1"/>
</dbReference>
<dbReference type="InterPro" id="IPR036061">
    <property type="entry name" value="CheW-like_dom_sf"/>
</dbReference>
<reference evidence="2 3" key="1">
    <citation type="submission" date="2024-09" db="EMBL/GenBank/DDBJ databases">
        <authorList>
            <person name="Ruan L."/>
        </authorList>
    </citation>
    <scope>NUCLEOTIDE SEQUENCE [LARGE SCALE GENOMIC DNA]</scope>
    <source>
        <strain evidence="2 3">D33</strain>
    </source>
</reference>
<organism evidence="2 3">
    <name type="scientific">Paenibacillus terreus</name>
    <dbReference type="NCBI Taxonomy" id="1387834"/>
    <lineage>
        <taxon>Bacteria</taxon>
        <taxon>Bacillati</taxon>
        <taxon>Bacillota</taxon>
        <taxon>Bacilli</taxon>
        <taxon>Bacillales</taxon>
        <taxon>Paenibacillaceae</taxon>
        <taxon>Paenibacillus</taxon>
    </lineage>
</organism>
<evidence type="ECO:0000313" key="3">
    <source>
        <dbReference type="Proteomes" id="UP001580407"/>
    </source>
</evidence>
<dbReference type="PROSITE" id="PS50851">
    <property type="entry name" value="CHEW"/>
    <property type="match status" value="1"/>
</dbReference>
<feature type="domain" description="CheW-like" evidence="1">
    <location>
        <begin position="6"/>
        <end position="142"/>
    </location>
</feature>
<dbReference type="InterPro" id="IPR002545">
    <property type="entry name" value="CheW-lke_dom"/>
</dbReference>
<dbReference type="PANTHER" id="PTHR22617:SF23">
    <property type="entry name" value="CHEMOTAXIS PROTEIN CHEW"/>
    <property type="match status" value="1"/>
</dbReference>
<dbReference type="SMART" id="SM00260">
    <property type="entry name" value="CheW"/>
    <property type="match status" value="1"/>
</dbReference>
<dbReference type="InterPro" id="IPR039315">
    <property type="entry name" value="CheW"/>
</dbReference>
<protein>
    <submittedName>
        <fullName evidence="2">Chemotaxis protein CheW</fullName>
    </submittedName>
</protein>
<dbReference type="RefSeq" id="WP_375525440.1">
    <property type="nucleotide sequence ID" value="NZ_JBHILM010000012.1"/>
</dbReference>
<dbReference type="PANTHER" id="PTHR22617">
    <property type="entry name" value="CHEMOTAXIS SENSOR HISTIDINE KINASE-RELATED"/>
    <property type="match status" value="1"/>
</dbReference>
<name>A0ABV5B7H6_9BACL</name>
<dbReference type="Gene3D" id="2.40.50.180">
    <property type="entry name" value="CheA-289, Domain 4"/>
    <property type="match status" value="1"/>
</dbReference>
<evidence type="ECO:0000313" key="2">
    <source>
        <dbReference type="EMBL" id="MFB5681653.1"/>
    </source>
</evidence>
<dbReference type="Proteomes" id="UP001580407">
    <property type="component" value="Unassembled WGS sequence"/>
</dbReference>
<evidence type="ECO:0000259" key="1">
    <source>
        <dbReference type="PROSITE" id="PS50851"/>
    </source>
</evidence>